<feature type="region of interest" description="Disordered" evidence="6">
    <location>
        <begin position="186"/>
        <end position="345"/>
    </location>
</feature>
<dbReference type="InterPro" id="IPR044833">
    <property type="entry name" value="WDL5/6"/>
</dbReference>
<accession>A0A7J6XFR6</accession>
<evidence type="ECO:0000256" key="4">
    <source>
        <dbReference type="ARBA" id="ARBA00022701"/>
    </source>
</evidence>
<gene>
    <name evidence="8" type="ORF">FRX31_002023</name>
</gene>
<dbReference type="InterPro" id="IPR027329">
    <property type="entry name" value="TPX2_C"/>
</dbReference>
<evidence type="ECO:0000313" key="8">
    <source>
        <dbReference type="EMBL" id="KAF5208389.1"/>
    </source>
</evidence>
<dbReference type="Proteomes" id="UP000554482">
    <property type="component" value="Unassembled WGS sequence"/>
</dbReference>
<evidence type="ECO:0000256" key="3">
    <source>
        <dbReference type="ARBA" id="ARBA00022490"/>
    </source>
</evidence>
<feature type="compositionally biased region" description="Basic residues" evidence="6">
    <location>
        <begin position="214"/>
        <end position="223"/>
    </location>
</feature>
<comment type="similarity">
    <text evidence="2">Belongs to the TPX2 family.</text>
</comment>
<feature type="compositionally biased region" description="Polar residues" evidence="6">
    <location>
        <begin position="100"/>
        <end position="110"/>
    </location>
</feature>
<reference evidence="8 9" key="1">
    <citation type="submission" date="2020-06" db="EMBL/GenBank/DDBJ databases">
        <title>Transcriptomic and genomic resources for Thalictrum thalictroides and T. hernandezii: Facilitating candidate gene discovery in an emerging model plant lineage.</title>
        <authorList>
            <person name="Arias T."/>
            <person name="Riano-Pachon D.M."/>
            <person name="Di Stilio V.S."/>
        </authorList>
    </citation>
    <scope>NUCLEOTIDE SEQUENCE [LARGE SCALE GENOMIC DNA]</scope>
    <source>
        <strain evidence="9">cv. WT478/WT964</strain>
        <tissue evidence="8">Leaves</tissue>
    </source>
</reference>
<keyword evidence="5" id="KW-0206">Cytoskeleton</keyword>
<dbReference type="PANTHER" id="PTHR31358">
    <property type="entry name" value="PROTEIN WVD2-LIKE 4"/>
    <property type="match status" value="1"/>
</dbReference>
<keyword evidence="4" id="KW-0493">Microtubule</keyword>
<feature type="compositionally biased region" description="Polar residues" evidence="6">
    <location>
        <begin position="248"/>
        <end position="257"/>
    </location>
</feature>
<dbReference type="EMBL" id="JABWDY010000078">
    <property type="protein sequence ID" value="KAF5208389.1"/>
    <property type="molecule type" value="Genomic_DNA"/>
</dbReference>
<protein>
    <submittedName>
        <fullName evidence="8">Wvd2-like</fullName>
    </submittedName>
</protein>
<dbReference type="GO" id="GO:0005874">
    <property type="term" value="C:microtubule"/>
    <property type="evidence" value="ECO:0007669"/>
    <property type="project" value="UniProtKB-KW"/>
</dbReference>
<dbReference type="OrthoDB" id="1939285at2759"/>
<evidence type="ECO:0000259" key="7">
    <source>
        <dbReference type="Pfam" id="PF06886"/>
    </source>
</evidence>
<evidence type="ECO:0000256" key="5">
    <source>
        <dbReference type="ARBA" id="ARBA00023212"/>
    </source>
</evidence>
<feature type="compositionally biased region" description="Polar residues" evidence="6">
    <location>
        <begin position="224"/>
        <end position="236"/>
    </location>
</feature>
<feature type="domain" description="TPX2 C-terminal" evidence="7">
    <location>
        <begin position="133"/>
        <end position="208"/>
    </location>
</feature>
<dbReference type="AlphaFoldDB" id="A0A7J6XFR6"/>
<evidence type="ECO:0000256" key="1">
    <source>
        <dbReference type="ARBA" id="ARBA00004245"/>
    </source>
</evidence>
<evidence type="ECO:0000256" key="6">
    <source>
        <dbReference type="SAM" id="MobiDB-lite"/>
    </source>
</evidence>
<comment type="caution">
    <text evidence="8">The sequence shown here is derived from an EMBL/GenBank/DDBJ whole genome shotgun (WGS) entry which is preliminary data.</text>
</comment>
<organism evidence="8 9">
    <name type="scientific">Thalictrum thalictroides</name>
    <name type="common">Rue-anemone</name>
    <name type="synonym">Anemone thalictroides</name>
    <dbReference type="NCBI Taxonomy" id="46969"/>
    <lineage>
        <taxon>Eukaryota</taxon>
        <taxon>Viridiplantae</taxon>
        <taxon>Streptophyta</taxon>
        <taxon>Embryophyta</taxon>
        <taxon>Tracheophyta</taxon>
        <taxon>Spermatophyta</taxon>
        <taxon>Magnoliopsida</taxon>
        <taxon>Ranunculales</taxon>
        <taxon>Ranunculaceae</taxon>
        <taxon>Thalictroideae</taxon>
        <taxon>Thalictrum</taxon>
    </lineage>
</organism>
<keyword evidence="3" id="KW-0963">Cytoplasm</keyword>
<comment type="subcellular location">
    <subcellularLocation>
        <location evidence="1">Cytoplasm</location>
        <location evidence="1">Cytoskeleton</location>
    </subcellularLocation>
</comment>
<dbReference type="PANTHER" id="PTHR31358:SF29">
    <property type="entry name" value="PROTEIN WVD2-LIKE 5-RELATED"/>
    <property type="match status" value="1"/>
</dbReference>
<feature type="compositionally biased region" description="Polar residues" evidence="6">
    <location>
        <begin position="276"/>
        <end position="300"/>
    </location>
</feature>
<dbReference type="GO" id="GO:0008017">
    <property type="term" value="F:microtubule binding"/>
    <property type="evidence" value="ECO:0007669"/>
    <property type="project" value="InterPro"/>
</dbReference>
<dbReference type="Pfam" id="PF06886">
    <property type="entry name" value="TPX2"/>
    <property type="match status" value="1"/>
</dbReference>
<evidence type="ECO:0000256" key="2">
    <source>
        <dbReference type="ARBA" id="ARBA00005885"/>
    </source>
</evidence>
<feature type="region of interest" description="Disordered" evidence="6">
    <location>
        <begin position="1"/>
        <end position="125"/>
    </location>
</feature>
<proteinExistence type="inferred from homology"/>
<sequence length="345" mass="37884">MDSENLNSEKNDCDQVPSFQENGVLLEKVNGTADTHKDNGVPPGESGAGYLSTGEDVEISKMPEESNGLSRNKESDKSRVASHSDSLKEHTKNLKPLKQGQINKNAGSTRSSSSSPTADLKSRRVGTLPAYNFSFKCDERAEKRKEFYSKLEEKIHAKEMEKSTLQEKSKETLEAEIKQFRKSLTFKATPMPSFYQEPAPPKVELKKTPPTRAKSPKFGRHKNSPVTNPEGNNTLGGRSGRLSLDEAPSQNGNTKGSAPQELKKPHRKSLPKLPSEKSTLADSKEQAISSTQQLENQGMNQKVPPASEMVSSQDSEPVPEKPAHTSTKQELLTEPIVSELSTGQQ</sequence>
<keyword evidence="9" id="KW-1185">Reference proteome</keyword>
<name>A0A7J6XFR6_THATH</name>
<evidence type="ECO:0000313" key="9">
    <source>
        <dbReference type="Proteomes" id="UP000554482"/>
    </source>
</evidence>